<dbReference type="Pfam" id="PF01757">
    <property type="entry name" value="Acyl_transf_3"/>
    <property type="match status" value="1"/>
</dbReference>
<feature type="transmembrane region" description="Helical" evidence="1">
    <location>
        <begin position="245"/>
        <end position="263"/>
    </location>
</feature>
<feature type="transmembrane region" description="Helical" evidence="1">
    <location>
        <begin position="78"/>
        <end position="95"/>
    </location>
</feature>
<gene>
    <name evidence="3" type="ORF">HMPREF0663_10127</name>
</gene>
<reference evidence="3" key="1">
    <citation type="submission" date="2011-01" db="EMBL/GenBank/DDBJ databases">
        <authorList>
            <person name="Muzny D."/>
            <person name="Qin X."/>
            <person name="Buhay C."/>
            <person name="Dugan-Rocha S."/>
            <person name="Ding Y."/>
            <person name="Chen G."/>
            <person name="Hawes A."/>
            <person name="Holder M."/>
            <person name="Jhangiani S."/>
            <person name="Johnson A."/>
            <person name="Khan Z."/>
            <person name="Li Z."/>
            <person name="Liu W."/>
            <person name="Liu X."/>
            <person name="Perez L."/>
            <person name="Shen H."/>
            <person name="Wang Q."/>
            <person name="Watt J."/>
            <person name="Xi L."/>
            <person name="Xin Y."/>
            <person name="Zhou J."/>
            <person name="Deng J."/>
            <person name="Jiang H."/>
            <person name="Liu Y."/>
            <person name="Qu J."/>
            <person name="Song X.-Z."/>
            <person name="Zhang L."/>
            <person name="Villasana D."/>
            <person name="Johnson A."/>
            <person name="Liu J."/>
            <person name="Liyanage D."/>
            <person name="Lorensuhewa L."/>
            <person name="Robinson T."/>
            <person name="Song A."/>
            <person name="Song B.-B."/>
            <person name="Dinh H."/>
            <person name="Thornton R."/>
            <person name="Coyle M."/>
            <person name="Francisco L."/>
            <person name="Jackson L."/>
            <person name="Javaid M."/>
            <person name="Korchina V."/>
            <person name="Kovar C."/>
            <person name="Mata R."/>
            <person name="Mathew T."/>
            <person name="Ngo R."/>
            <person name="Nguyen L."/>
            <person name="Nguyen N."/>
            <person name="Okwuonu G."/>
            <person name="Ongeri F."/>
            <person name="Pham C."/>
            <person name="Simmons D."/>
            <person name="Wilczek-Boney K."/>
            <person name="Hale W."/>
            <person name="Jakkamsetti A."/>
            <person name="Pham P."/>
            <person name="Ruth R."/>
            <person name="San Lucas F."/>
            <person name="Warren J."/>
            <person name="Zhang J."/>
            <person name="Zhao Z."/>
            <person name="Zhou C."/>
            <person name="Zhu D."/>
            <person name="Lee S."/>
            <person name="Bess C."/>
            <person name="Blankenburg K."/>
            <person name="Forbes L."/>
            <person name="Fu Q."/>
            <person name="Gubbala S."/>
            <person name="Hirani K."/>
            <person name="Jayaseelan J.C."/>
            <person name="Lara F."/>
            <person name="Munidasa M."/>
            <person name="Palculict T."/>
            <person name="Patil S."/>
            <person name="Pu L.-L."/>
            <person name="Saada N."/>
            <person name="Tang L."/>
            <person name="Weissenberger G."/>
            <person name="Zhu Y."/>
            <person name="Hemphill L."/>
            <person name="Shang Y."/>
            <person name="Youmans B."/>
            <person name="Ayvaz T."/>
            <person name="Ross M."/>
            <person name="Santibanez J."/>
            <person name="Aqrawi P."/>
            <person name="Gross S."/>
            <person name="Joshi V."/>
            <person name="Fowler G."/>
            <person name="Nazareth L."/>
            <person name="Reid J."/>
            <person name="Worley K."/>
            <person name="Petrosino J."/>
            <person name="Highlander S."/>
            <person name="Gibbs R."/>
        </authorList>
    </citation>
    <scope>NUCLEOTIDE SEQUENCE [LARGE SCALE GENOMIC DNA]</scope>
    <source>
        <strain evidence="3">ATCC 33269</strain>
    </source>
</reference>
<evidence type="ECO:0000256" key="1">
    <source>
        <dbReference type="SAM" id="Phobius"/>
    </source>
</evidence>
<feature type="transmembrane region" description="Helical" evidence="1">
    <location>
        <begin position="185"/>
        <end position="202"/>
    </location>
</feature>
<keyword evidence="1" id="KW-0472">Membrane</keyword>
<comment type="caution">
    <text evidence="3">The sequence shown here is derived from an EMBL/GenBank/DDBJ whole genome shotgun (WGS) entry which is preliminary data.</text>
</comment>
<dbReference type="InterPro" id="IPR002656">
    <property type="entry name" value="Acyl_transf_3_dom"/>
</dbReference>
<keyword evidence="3" id="KW-0808">Transferase</keyword>
<protein>
    <submittedName>
        <fullName evidence="3">Acyltransferase</fullName>
    </submittedName>
</protein>
<feature type="transmembrane region" description="Helical" evidence="1">
    <location>
        <begin position="127"/>
        <end position="145"/>
    </location>
</feature>
<keyword evidence="1" id="KW-0812">Transmembrane</keyword>
<feature type="domain" description="Acyltransferase 3" evidence="2">
    <location>
        <begin position="21"/>
        <end position="321"/>
    </location>
</feature>
<dbReference type="EMBL" id="AEPE02000002">
    <property type="protein sequence ID" value="EFZ37758.1"/>
    <property type="molecule type" value="Genomic_DNA"/>
</dbReference>
<dbReference type="HOGENOM" id="CLU_069805_0_0_10"/>
<accession>E7RLX7</accession>
<dbReference type="GO" id="GO:0016747">
    <property type="term" value="F:acyltransferase activity, transferring groups other than amino-acyl groups"/>
    <property type="evidence" value="ECO:0007669"/>
    <property type="project" value="InterPro"/>
</dbReference>
<evidence type="ECO:0000313" key="3">
    <source>
        <dbReference type="EMBL" id="EFZ37758.1"/>
    </source>
</evidence>
<keyword evidence="1" id="KW-1133">Transmembrane helix</keyword>
<dbReference type="STRING" id="28134.SAMN05444288_0717"/>
<proteinExistence type="predicted"/>
<name>E7RLX7_9BACT</name>
<sequence length="333" mass="39349">MKIPNIELANISRYRGELMGAAMLFIILFHVGLDRSDPFFGLRRCGNVGVDMFLFLSGVGLWFSWTKTPSLKHFFKSRYLRVYPAWFIIACLYYIPDYLHGGGHSTSLVDLIGDITFNWDFWLHNELTFWYVPAIMMLYTFAPAYMKLIQHHPMYRWLPLVMVIWCVMVEWVVPLHRVVGHLEIFWSRVPIFFIGINMGQMVKEKRQLDGQSVWMLMVIWLLTFGTCLYLEQFRHGSFPLFVERMLYIPFTITSILLLNRIFRRTPKNFNRFCKFIGTVSLEAYLIHIHFVLDYLEAYRLGYWVTFAVTVAITLPLSWALHALIGSIVKRIKR</sequence>
<dbReference type="eggNOG" id="COG1835">
    <property type="taxonomic scope" value="Bacteria"/>
</dbReference>
<feature type="transmembrane region" description="Helical" evidence="1">
    <location>
        <begin position="301"/>
        <end position="324"/>
    </location>
</feature>
<evidence type="ECO:0000259" key="2">
    <source>
        <dbReference type="Pfam" id="PF01757"/>
    </source>
</evidence>
<feature type="transmembrane region" description="Helical" evidence="1">
    <location>
        <begin position="214"/>
        <end position="233"/>
    </location>
</feature>
<dbReference type="RefSeq" id="WP_004368786.1">
    <property type="nucleotide sequence ID" value="NZ_GL833119.1"/>
</dbReference>
<feature type="transmembrane region" description="Helical" evidence="1">
    <location>
        <begin position="12"/>
        <end position="33"/>
    </location>
</feature>
<evidence type="ECO:0000313" key="4">
    <source>
        <dbReference type="Proteomes" id="UP000005580"/>
    </source>
</evidence>
<dbReference type="Proteomes" id="UP000005580">
    <property type="component" value="Unassembled WGS sequence"/>
</dbReference>
<feature type="transmembrane region" description="Helical" evidence="1">
    <location>
        <begin position="48"/>
        <end position="66"/>
    </location>
</feature>
<organism evidence="3 4">
    <name type="scientific">Hoylesella oralis ATCC 33269</name>
    <dbReference type="NCBI Taxonomy" id="873533"/>
    <lineage>
        <taxon>Bacteria</taxon>
        <taxon>Pseudomonadati</taxon>
        <taxon>Bacteroidota</taxon>
        <taxon>Bacteroidia</taxon>
        <taxon>Bacteroidales</taxon>
        <taxon>Prevotellaceae</taxon>
        <taxon>Hoylesella</taxon>
    </lineage>
</organism>
<keyword evidence="4" id="KW-1185">Reference proteome</keyword>
<dbReference type="AlphaFoldDB" id="E7RLX7"/>
<keyword evidence="3" id="KW-0012">Acyltransferase</keyword>
<feature type="transmembrane region" description="Helical" evidence="1">
    <location>
        <begin position="157"/>
        <end position="173"/>
    </location>
</feature>
<feature type="transmembrane region" description="Helical" evidence="1">
    <location>
        <begin position="275"/>
        <end position="295"/>
    </location>
</feature>